<dbReference type="Proteomes" id="UP000321532">
    <property type="component" value="Unassembled WGS sequence"/>
</dbReference>
<keyword evidence="2" id="KW-1185">Reference proteome</keyword>
<gene>
    <name evidence="1" type="ORF">AAE02nite_31240</name>
</gene>
<organism evidence="1 2">
    <name type="scientific">Adhaeribacter aerolatus</name>
    <dbReference type="NCBI Taxonomy" id="670289"/>
    <lineage>
        <taxon>Bacteria</taxon>
        <taxon>Pseudomonadati</taxon>
        <taxon>Bacteroidota</taxon>
        <taxon>Cytophagia</taxon>
        <taxon>Cytophagales</taxon>
        <taxon>Hymenobacteraceae</taxon>
        <taxon>Adhaeribacter</taxon>
    </lineage>
</organism>
<evidence type="ECO:0000313" key="1">
    <source>
        <dbReference type="EMBL" id="GEO05460.1"/>
    </source>
</evidence>
<name>A0A512B0G4_9BACT</name>
<protein>
    <submittedName>
        <fullName evidence="1">Uncharacterized protein</fullName>
    </submittedName>
</protein>
<dbReference type="EMBL" id="BJYS01000024">
    <property type="protein sequence ID" value="GEO05460.1"/>
    <property type="molecule type" value="Genomic_DNA"/>
</dbReference>
<dbReference type="AlphaFoldDB" id="A0A512B0G4"/>
<sequence length="81" mass="9669">MIEYFDPEEFIFNFFKEKGYKVGCQVRSNFKVRIYVYNSANGKPFSVNQDLYVSDIYNKKTLTEALKQINRQIEAQLEIKK</sequence>
<reference evidence="1 2" key="1">
    <citation type="submission" date="2019-07" db="EMBL/GenBank/DDBJ databases">
        <title>Whole genome shotgun sequence of Adhaeribacter aerolatus NBRC 106133.</title>
        <authorList>
            <person name="Hosoyama A."/>
            <person name="Uohara A."/>
            <person name="Ohji S."/>
            <person name="Ichikawa N."/>
        </authorList>
    </citation>
    <scope>NUCLEOTIDE SEQUENCE [LARGE SCALE GENOMIC DNA]</scope>
    <source>
        <strain evidence="1 2">NBRC 106133</strain>
    </source>
</reference>
<comment type="caution">
    <text evidence="1">The sequence shown here is derived from an EMBL/GenBank/DDBJ whole genome shotgun (WGS) entry which is preliminary data.</text>
</comment>
<accession>A0A512B0G4</accession>
<dbReference type="RefSeq" id="WP_146899481.1">
    <property type="nucleotide sequence ID" value="NZ_BJYS01000024.1"/>
</dbReference>
<evidence type="ECO:0000313" key="2">
    <source>
        <dbReference type="Proteomes" id="UP000321532"/>
    </source>
</evidence>
<proteinExistence type="predicted"/>